<organism evidence="1 2">
    <name type="scientific">Loxostege sticticalis</name>
    <name type="common">Beet webworm moth</name>
    <dbReference type="NCBI Taxonomy" id="481309"/>
    <lineage>
        <taxon>Eukaryota</taxon>
        <taxon>Metazoa</taxon>
        <taxon>Ecdysozoa</taxon>
        <taxon>Arthropoda</taxon>
        <taxon>Hexapoda</taxon>
        <taxon>Insecta</taxon>
        <taxon>Pterygota</taxon>
        <taxon>Neoptera</taxon>
        <taxon>Endopterygota</taxon>
        <taxon>Lepidoptera</taxon>
        <taxon>Glossata</taxon>
        <taxon>Ditrysia</taxon>
        <taxon>Pyraloidea</taxon>
        <taxon>Crambidae</taxon>
        <taxon>Pyraustinae</taxon>
        <taxon>Loxostege</taxon>
    </lineage>
</organism>
<dbReference type="InterPro" id="IPR012340">
    <property type="entry name" value="NA-bd_OB-fold"/>
</dbReference>
<gene>
    <name evidence="1" type="ORF">ABMA28_010685</name>
</gene>
<evidence type="ECO:0000313" key="1">
    <source>
        <dbReference type="EMBL" id="KAL0810565.1"/>
    </source>
</evidence>
<reference evidence="1 2" key="1">
    <citation type="submission" date="2024-06" db="EMBL/GenBank/DDBJ databases">
        <title>A chromosome-level genome assembly of beet webworm, Loxostege sticticalis.</title>
        <authorList>
            <person name="Zhang Y."/>
        </authorList>
    </citation>
    <scope>NUCLEOTIDE SEQUENCE [LARGE SCALE GENOMIC DNA]</scope>
    <source>
        <strain evidence="1">AQ028</strain>
        <tissue evidence="1">Male pupae</tissue>
    </source>
</reference>
<proteinExistence type="predicted"/>
<dbReference type="Proteomes" id="UP001549921">
    <property type="component" value="Unassembled WGS sequence"/>
</dbReference>
<protein>
    <submittedName>
        <fullName evidence="1">Uncharacterized protein</fullName>
    </submittedName>
</protein>
<accession>A0ABD0S927</accession>
<name>A0ABD0S927_LOXSC</name>
<dbReference type="EMBL" id="JBEDNZ010000026">
    <property type="protein sequence ID" value="KAL0810565.1"/>
    <property type="molecule type" value="Genomic_DNA"/>
</dbReference>
<comment type="caution">
    <text evidence="1">The sequence shown here is derived from an EMBL/GenBank/DDBJ whole genome shotgun (WGS) entry which is preliminary data.</text>
</comment>
<dbReference type="AlphaFoldDB" id="A0ABD0S927"/>
<sequence>MNNFQKSPLKLYVQDIFRAKQSVENKYIYEMFGMSFKNIMIHGIVTAVYNISATSSNLEISDVTGSVQVYYDSSKNNHNVAASTLKDLYREFAAASRFGDVNIDIMNTLMDKITKATKKVITEGMYLSIVGDIFVDETKNVRMVSAYECCETSEERDIVWLEELRYLYEKFYLWEKE</sequence>
<dbReference type="Gene3D" id="2.40.50.140">
    <property type="entry name" value="Nucleic acid-binding proteins"/>
    <property type="match status" value="1"/>
</dbReference>
<evidence type="ECO:0000313" key="2">
    <source>
        <dbReference type="Proteomes" id="UP001549921"/>
    </source>
</evidence>